<name>A0ABW5IL70_9BACT</name>
<protein>
    <submittedName>
        <fullName evidence="3">Zinc-ribbon domain-containing protein</fullName>
    </submittedName>
</protein>
<evidence type="ECO:0000313" key="4">
    <source>
        <dbReference type="Proteomes" id="UP001597544"/>
    </source>
</evidence>
<organism evidence="3 4">
    <name type="scientific">Pontibacter locisalis</name>
    <dbReference type="NCBI Taxonomy" id="1719035"/>
    <lineage>
        <taxon>Bacteria</taxon>
        <taxon>Pseudomonadati</taxon>
        <taxon>Bacteroidota</taxon>
        <taxon>Cytophagia</taxon>
        <taxon>Cytophagales</taxon>
        <taxon>Hymenobacteraceae</taxon>
        <taxon>Pontibacter</taxon>
    </lineage>
</organism>
<keyword evidence="1" id="KW-1133">Transmembrane helix</keyword>
<keyword evidence="4" id="KW-1185">Reference proteome</keyword>
<evidence type="ECO:0000313" key="3">
    <source>
        <dbReference type="EMBL" id="MFD2513969.1"/>
    </source>
</evidence>
<dbReference type="EMBL" id="JBHULU010000012">
    <property type="protein sequence ID" value="MFD2513969.1"/>
    <property type="molecule type" value="Genomic_DNA"/>
</dbReference>
<evidence type="ECO:0000256" key="1">
    <source>
        <dbReference type="SAM" id="Phobius"/>
    </source>
</evidence>
<reference evidence="4" key="1">
    <citation type="journal article" date="2019" name="Int. J. Syst. Evol. Microbiol.">
        <title>The Global Catalogue of Microorganisms (GCM) 10K type strain sequencing project: providing services to taxonomists for standard genome sequencing and annotation.</title>
        <authorList>
            <consortium name="The Broad Institute Genomics Platform"/>
            <consortium name="The Broad Institute Genome Sequencing Center for Infectious Disease"/>
            <person name="Wu L."/>
            <person name="Ma J."/>
        </authorList>
    </citation>
    <scope>NUCLEOTIDE SEQUENCE [LARGE SCALE GENOMIC DNA]</scope>
    <source>
        <strain evidence="4">KCTC 42498</strain>
    </source>
</reference>
<gene>
    <name evidence="3" type="ORF">ACFSRY_08840</name>
</gene>
<accession>A0ABW5IL70</accession>
<comment type="caution">
    <text evidence="3">The sequence shown here is derived from an EMBL/GenBank/DDBJ whole genome shotgun (WGS) entry which is preliminary data.</text>
</comment>
<dbReference type="InterPro" id="IPR026870">
    <property type="entry name" value="Zinc_ribbon_dom"/>
</dbReference>
<keyword evidence="1" id="KW-0472">Membrane</keyword>
<keyword evidence="1" id="KW-0812">Transmembrane</keyword>
<dbReference type="Proteomes" id="UP001597544">
    <property type="component" value="Unassembled WGS sequence"/>
</dbReference>
<sequence>MALSNSYRTCPNCGTEIPAEAQVCPNCGEPLPPQSAKAWFKNLNAAEIFLLILGSIMLLIGLVAV</sequence>
<dbReference type="Pfam" id="PF13240">
    <property type="entry name" value="Zn_Ribbon_1"/>
    <property type="match status" value="1"/>
</dbReference>
<proteinExistence type="predicted"/>
<feature type="domain" description="Zinc-ribbon" evidence="2">
    <location>
        <begin position="10"/>
        <end position="31"/>
    </location>
</feature>
<evidence type="ECO:0000259" key="2">
    <source>
        <dbReference type="Pfam" id="PF13240"/>
    </source>
</evidence>
<dbReference type="RefSeq" id="WP_377505582.1">
    <property type="nucleotide sequence ID" value="NZ_JBHULU010000012.1"/>
</dbReference>
<feature type="transmembrane region" description="Helical" evidence="1">
    <location>
        <begin position="45"/>
        <end position="64"/>
    </location>
</feature>